<reference evidence="1 2" key="1">
    <citation type="submission" date="2018-03" db="EMBL/GenBank/DDBJ databases">
        <title>Genomic Encyclopedia of Archaeal and Bacterial Type Strains, Phase II (KMG-II): from individual species to whole genera.</title>
        <authorList>
            <person name="Goeker M."/>
        </authorList>
    </citation>
    <scope>NUCLEOTIDE SEQUENCE [LARGE SCALE GENOMIC DNA]</scope>
    <source>
        <strain evidence="1 2">RHA1</strain>
    </source>
</reference>
<keyword evidence="2" id="KW-1185">Reference proteome</keyword>
<dbReference type="Proteomes" id="UP000238836">
    <property type="component" value="Unassembled WGS sequence"/>
</dbReference>
<evidence type="ECO:0000313" key="2">
    <source>
        <dbReference type="Proteomes" id="UP000238836"/>
    </source>
</evidence>
<evidence type="ECO:0000313" key="1">
    <source>
        <dbReference type="EMBL" id="PRZ12661.1"/>
    </source>
</evidence>
<name>A0ABX5EPT5_9BACL</name>
<dbReference type="RefSeq" id="WP_245888368.1">
    <property type="nucleotide sequence ID" value="NZ_PVTZ01000012.1"/>
</dbReference>
<protein>
    <submittedName>
        <fullName evidence="1">Uncharacterized protein</fullName>
    </submittedName>
</protein>
<accession>A0ABX5EPT5</accession>
<dbReference type="EMBL" id="PVTZ01000012">
    <property type="protein sequence ID" value="PRZ12661.1"/>
    <property type="molecule type" value="Genomic_DNA"/>
</dbReference>
<proteinExistence type="predicted"/>
<sequence>MITVVDSIMGSGKTSWAIQYMSEAGTDQRFIYITPFLDEVKRVMDKTKVFKDFLSPQIKRGSKMNNLKELIAEGKNIVATHSLFQAADDELIELLDGAGYTLILDEVMTVIEQAPVKVSDVKLLIEKEIVRVENNRVIWQLYPYDDGLFADIKRLAESGNLFMHRNQFLIWSFPARIFPTFDNVFILTYLFDGQIQRYYYDLHGIKYEYKSVKRNGDRYDLTEYNRDNEDRESLKQLITIYEGKLNEIGDRRNALSATWLKNANDKTIDRLKKNLYTFFRRHCGSKTNENLWTTLKARQNALKGKGYAKSFLHVTARATNEYGDRQYLAYVYNRFMSPIEKAFFEDAGVRVNEDLLALSDLLQWVWRARIRNGESITVYIPSSRMRNLFKYYLDKKI</sequence>
<gene>
    <name evidence="1" type="ORF">CLV36_11258</name>
</gene>
<comment type="caution">
    <text evidence="1">The sequence shown here is derived from an EMBL/GenBank/DDBJ whole genome shotgun (WGS) entry which is preliminary data.</text>
</comment>
<organism evidence="1 2">
    <name type="scientific">Laceyella sediminis</name>
    <dbReference type="NCBI Taxonomy" id="573074"/>
    <lineage>
        <taxon>Bacteria</taxon>
        <taxon>Bacillati</taxon>
        <taxon>Bacillota</taxon>
        <taxon>Bacilli</taxon>
        <taxon>Bacillales</taxon>
        <taxon>Thermoactinomycetaceae</taxon>
        <taxon>Laceyella</taxon>
    </lineage>
</organism>